<organism evidence="1 2">
    <name type="scientific">Polynucleobacter paneuropaeus</name>
    <dbReference type="NCBI Taxonomy" id="2527775"/>
    <lineage>
        <taxon>Bacteria</taxon>
        <taxon>Pseudomonadati</taxon>
        <taxon>Pseudomonadota</taxon>
        <taxon>Betaproteobacteria</taxon>
        <taxon>Burkholderiales</taxon>
        <taxon>Burkholderiaceae</taxon>
        <taxon>Polynucleobacter</taxon>
    </lineage>
</organism>
<comment type="caution">
    <text evidence="1">The sequence shown here is derived from an EMBL/GenBank/DDBJ whole genome shotgun (WGS) entry which is preliminary data.</text>
</comment>
<gene>
    <name evidence="1" type="ORF">G6693_03615</name>
</gene>
<evidence type="ECO:0000313" key="2">
    <source>
        <dbReference type="Proteomes" id="UP000762271"/>
    </source>
</evidence>
<dbReference type="Proteomes" id="UP000762271">
    <property type="component" value="Unassembled WGS sequence"/>
</dbReference>
<proteinExistence type="predicted"/>
<evidence type="ECO:0000313" key="1">
    <source>
        <dbReference type="EMBL" id="MBT8591010.1"/>
    </source>
</evidence>
<name>A0AAE2YK63_9BURK</name>
<sequence length="304" mass="34453">MSESIPAILRKKLDRHDEQVKEEFKGRMQKARALALGELSPRQVGDIRVVTIMAWVYKCEKSTIPILERVGGSNQYGKVQKLIDRGLLRVQNAKTGGYDGLPKKIVTLTLAGLDFIERHSEKVYPYRYAKDPSALNQNCLYHDIVLQVLTLIELEQGRIVDFEPETRGGQRNQTGLKKHDMTWLVDTGIPGERAERFGIEFENSKKTGRAAHTFTSRVVDCLTTLNEDERIDTVLLYTNKPAIEKEYKEAMAVGAPITEHRKNSGGYWEELPITRKVPKEIAGRFLTVCKDDFLALLRPAAKKA</sequence>
<dbReference type="EMBL" id="JAANGI010000001">
    <property type="protein sequence ID" value="MBT8591010.1"/>
    <property type="molecule type" value="Genomic_DNA"/>
</dbReference>
<reference evidence="1" key="1">
    <citation type="journal article" date="2021" name="Genome Biol. Evol.">
        <title>Continental-Scale Gene Flow Prevents Allopatric Divergence of Pelagic Freshwater Bacteria.</title>
        <authorList>
            <person name="Hoetzinger M."/>
            <person name="Pitt A."/>
            <person name="Huemer A."/>
            <person name="Hahn M.W."/>
        </authorList>
    </citation>
    <scope>NUCLEOTIDE SEQUENCE</scope>
    <source>
        <strain evidence="1">AP-YLGG-20-G6</strain>
    </source>
</reference>
<protein>
    <submittedName>
        <fullName evidence="1">Uncharacterized protein</fullName>
    </submittedName>
</protein>
<accession>A0AAE2YK63</accession>
<dbReference type="AlphaFoldDB" id="A0AAE2YK63"/>